<evidence type="ECO:0000313" key="2">
    <source>
        <dbReference type="EMBL" id="OIO14572.1"/>
    </source>
</evidence>
<dbReference type="Pfam" id="PF13439">
    <property type="entry name" value="Glyco_transf_4"/>
    <property type="match status" value="1"/>
</dbReference>
<feature type="domain" description="Glycosyltransferase subfamily 4-like N-terminal" evidence="1">
    <location>
        <begin position="15"/>
        <end position="177"/>
    </location>
</feature>
<dbReference type="STRING" id="1805209.AUJ73_01980"/>
<dbReference type="Pfam" id="PF13692">
    <property type="entry name" value="Glyco_trans_1_4"/>
    <property type="match status" value="1"/>
</dbReference>
<dbReference type="CDD" id="cd03801">
    <property type="entry name" value="GT4_PimA-like"/>
    <property type="match status" value="1"/>
</dbReference>
<dbReference type="SUPFAM" id="SSF53756">
    <property type="entry name" value="UDP-Glycosyltransferase/glycogen phosphorylase"/>
    <property type="match status" value="1"/>
</dbReference>
<evidence type="ECO:0000313" key="3">
    <source>
        <dbReference type="Proteomes" id="UP000183120"/>
    </source>
</evidence>
<gene>
    <name evidence="2" type="ORF">AUJ73_01980</name>
</gene>
<dbReference type="InterPro" id="IPR028098">
    <property type="entry name" value="Glyco_trans_4-like_N"/>
</dbReference>
<sequence>MNILFSLTYYTPYISGLTLHVQMIAEALADRGYNVSVLSMRYKDDLSVSEIVNKIRVVRANTLFKISKGFISFDWLVKSIKEVNQNQVVIINLPQFEGVITALCARLFRKRIVVFYHCDVILPSSFLNFFVQKVLYLSNYLTLFLADVILHSTKDFADHSVVLNRFQKKLKFIYPPIKGYILNKRAQKILKKRIGNIDKYKVGFVGRMAADKGLEYLLQAIPLIKIRLQNQSLIRDNHNLKSKFKVIIAGPTEPVGEESYKERINMLIEANKGDIILLGKLKDKEMAAFYSLMDVLVLPSINSTESFGTVQVEAMMMGVPIVASDLPGVRIPVQKTGMGKIVPIRSSQAIAEAVVELFDKKGNVNTKYNISITKKEFSISKTVDFYEKIIQANE</sequence>
<dbReference type="Gene3D" id="3.40.50.2000">
    <property type="entry name" value="Glycogen Phosphorylase B"/>
    <property type="match status" value="2"/>
</dbReference>
<dbReference type="PANTHER" id="PTHR45947:SF3">
    <property type="entry name" value="SULFOQUINOVOSYL TRANSFERASE SQD2"/>
    <property type="match status" value="1"/>
</dbReference>
<dbReference type="GO" id="GO:0016757">
    <property type="term" value="F:glycosyltransferase activity"/>
    <property type="evidence" value="ECO:0007669"/>
    <property type="project" value="TreeGrafter"/>
</dbReference>
<protein>
    <recommendedName>
        <fullName evidence="1">Glycosyltransferase subfamily 4-like N-terminal domain-containing protein</fullName>
    </recommendedName>
</protein>
<accession>A0A1J4TQU9</accession>
<dbReference type="AlphaFoldDB" id="A0A1J4TQU9"/>
<evidence type="ECO:0000259" key="1">
    <source>
        <dbReference type="Pfam" id="PF13439"/>
    </source>
</evidence>
<dbReference type="Proteomes" id="UP000183120">
    <property type="component" value="Unassembled WGS sequence"/>
</dbReference>
<comment type="caution">
    <text evidence="2">The sequence shown here is derived from an EMBL/GenBank/DDBJ whole genome shotgun (WGS) entry which is preliminary data.</text>
</comment>
<reference evidence="2 3" key="1">
    <citation type="journal article" date="2016" name="Environ. Microbiol.">
        <title>Genomic resolution of a cold subsurface aquifer community provides metabolic insights for novel microbes adapted to high CO concentrations.</title>
        <authorList>
            <person name="Probst A.J."/>
            <person name="Castelle C.J."/>
            <person name="Singh A."/>
            <person name="Brown C.T."/>
            <person name="Anantharaman K."/>
            <person name="Sharon I."/>
            <person name="Hug L.A."/>
            <person name="Burstein D."/>
            <person name="Emerson J.B."/>
            <person name="Thomas B.C."/>
            <person name="Banfield J.F."/>
        </authorList>
    </citation>
    <scope>NUCLEOTIDE SEQUENCE [LARGE SCALE GENOMIC DNA]</scope>
    <source>
        <strain evidence="2">CG1_02_37_22</strain>
    </source>
</reference>
<dbReference type="EMBL" id="MNUY01000030">
    <property type="protein sequence ID" value="OIO14572.1"/>
    <property type="molecule type" value="Genomic_DNA"/>
</dbReference>
<dbReference type="PANTHER" id="PTHR45947">
    <property type="entry name" value="SULFOQUINOVOSYL TRANSFERASE SQD2"/>
    <property type="match status" value="1"/>
</dbReference>
<name>A0A1J4TQU9_9BACT</name>
<proteinExistence type="predicted"/>
<dbReference type="InterPro" id="IPR050194">
    <property type="entry name" value="Glycosyltransferase_grp1"/>
</dbReference>
<organism evidence="2 3">
    <name type="scientific">Candidatus Gottesmanbacteria bacterium CG1_02_37_22</name>
    <dbReference type="NCBI Taxonomy" id="1805209"/>
    <lineage>
        <taxon>Bacteria</taxon>
        <taxon>Candidatus Gottesmaniibacteriota</taxon>
    </lineage>
</organism>